<protein>
    <submittedName>
        <fullName evidence="1">Uncharacterized protein</fullName>
    </submittedName>
</protein>
<keyword evidence="2" id="KW-1185">Reference proteome</keyword>
<comment type="caution">
    <text evidence="1">The sequence shown here is derived from an EMBL/GenBank/DDBJ whole genome shotgun (WGS) entry which is preliminary data.</text>
</comment>
<organism evidence="1 2">
    <name type="scientific">Prorocentrum cordatum</name>
    <dbReference type="NCBI Taxonomy" id="2364126"/>
    <lineage>
        <taxon>Eukaryota</taxon>
        <taxon>Sar</taxon>
        <taxon>Alveolata</taxon>
        <taxon>Dinophyceae</taxon>
        <taxon>Prorocentrales</taxon>
        <taxon>Prorocentraceae</taxon>
        <taxon>Prorocentrum</taxon>
    </lineage>
</organism>
<reference evidence="1" key="1">
    <citation type="submission" date="2023-10" db="EMBL/GenBank/DDBJ databases">
        <authorList>
            <person name="Chen Y."/>
            <person name="Shah S."/>
            <person name="Dougan E. K."/>
            <person name="Thang M."/>
            <person name="Chan C."/>
        </authorList>
    </citation>
    <scope>NUCLEOTIDE SEQUENCE [LARGE SCALE GENOMIC DNA]</scope>
</reference>
<dbReference type="EMBL" id="CAUYUJ010014394">
    <property type="protein sequence ID" value="CAK0840716.1"/>
    <property type="molecule type" value="Genomic_DNA"/>
</dbReference>
<evidence type="ECO:0000313" key="1">
    <source>
        <dbReference type="EMBL" id="CAK0840716.1"/>
    </source>
</evidence>
<proteinExistence type="predicted"/>
<dbReference type="Proteomes" id="UP001189429">
    <property type="component" value="Unassembled WGS sequence"/>
</dbReference>
<name>A0ABN9T6P7_9DINO</name>
<gene>
    <name evidence="1" type="ORF">PCOR1329_LOCUS36080</name>
</gene>
<accession>A0ABN9T6P7</accession>
<evidence type="ECO:0000313" key="2">
    <source>
        <dbReference type="Proteomes" id="UP001189429"/>
    </source>
</evidence>
<sequence>MGDEHLKNRNLLLHADGARAHKLRIPGVLHDDVARVKKKVAKQGSTIWIQSKFSNMVNHEFPSGETVRVKSGTQIMNRFWSHLRTHFGKRTRRVDTIAMRRRVRSAQWTHWNKGRDLWARTGDMLQELY</sequence>